<protein>
    <recommendedName>
        <fullName evidence="4">Arogenate dehydrogenase</fullName>
    </recommendedName>
</protein>
<gene>
    <name evidence="2" type="ORF">Tco_0923094</name>
</gene>
<evidence type="ECO:0000256" key="1">
    <source>
        <dbReference type="SAM" id="SignalP"/>
    </source>
</evidence>
<dbReference type="PANTHER" id="PTHR47882:SF1">
    <property type="entry name" value="BIOGENESIS OF LYSOSOME-RELATED ORGANELLES COMPLEX 1 SUBUNIT 2"/>
    <property type="match status" value="1"/>
</dbReference>
<keyword evidence="1" id="KW-0732">Signal</keyword>
<evidence type="ECO:0000313" key="3">
    <source>
        <dbReference type="Proteomes" id="UP001151760"/>
    </source>
</evidence>
<dbReference type="EMBL" id="BQNB010014812">
    <property type="protein sequence ID" value="GJT32675.1"/>
    <property type="molecule type" value="Genomic_DNA"/>
</dbReference>
<comment type="caution">
    <text evidence="2">The sequence shown here is derived from an EMBL/GenBank/DDBJ whole genome shotgun (WGS) entry which is preliminary data.</text>
</comment>
<feature type="non-terminal residue" evidence="2">
    <location>
        <position position="1"/>
    </location>
</feature>
<dbReference type="PANTHER" id="PTHR47882">
    <property type="entry name" value="BIOGENESIS OF LYSOSOME-RELATED ORGANELLES COMPLEX 1 SUBUNIT 2"/>
    <property type="match status" value="1"/>
</dbReference>
<feature type="signal peptide" evidence="1">
    <location>
        <begin position="1"/>
        <end position="18"/>
    </location>
</feature>
<evidence type="ECO:0000313" key="2">
    <source>
        <dbReference type="EMBL" id="GJT32675.1"/>
    </source>
</evidence>
<reference evidence="2" key="2">
    <citation type="submission" date="2022-01" db="EMBL/GenBank/DDBJ databases">
        <authorList>
            <person name="Yamashiro T."/>
            <person name="Shiraishi A."/>
            <person name="Satake H."/>
            <person name="Nakayama K."/>
        </authorList>
    </citation>
    <scope>NUCLEOTIDE SEQUENCE</scope>
</reference>
<sequence>SLFLEAISFVLNAALTAGAHERLSAPNFTIEYKDFGDVAYGLRFFVERLTAKSENFDEYVQQIDAIEQVTDLGVVISNTKAIKFIFVFHSKDT</sequence>
<keyword evidence="3" id="KW-1185">Reference proteome</keyword>
<accession>A0ABQ5D002</accession>
<evidence type="ECO:0008006" key="4">
    <source>
        <dbReference type="Google" id="ProtNLM"/>
    </source>
</evidence>
<dbReference type="Proteomes" id="UP001151760">
    <property type="component" value="Unassembled WGS sequence"/>
</dbReference>
<feature type="chain" id="PRO_5045716341" description="Arogenate dehydrogenase" evidence="1">
    <location>
        <begin position="19"/>
        <end position="93"/>
    </location>
</feature>
<reference evidence="2" key="1">
    <citation type="journal article" date="2022" name="Int. J. Mol. Sci.">
        <title>Draft Genome of Tanacetum Coccineum: Genomic Comparison of Closely Related Tanacetum-Family Plants.</title>
        <authorList>
            <person name="Yamashiro T."/>
            <person name="Shiraishi A."/>
            <person name="Nakayama K."/>
            <person name="Satake H."/>
        </authorList>
    </citation>
    <scope>NUCLEOTIDE SEQUENCE</scope>
</reference>
<proteinExistence type="predicted"/>
<name>A0ABQ5D002_9ASTR</name>
<organism evidence="2 3">
    <name type="scientific">Tanacetum coccineum</name>
    <dbReference type="NCBI Taxonomy" id="301880"/>
    <lineage>
        <taxon>Eukaryota</taxon>
        <taxon>Viridiplantae</taxon>
        <taxon>Streptophyta</taxon>
        <taxon>Embryophyta</taxon>
        <taxon>Tracheophyta</taxon>
        <taxon>Spermatophyta</taxon>
        <taxon>Magnoliopsida</taxon>
        <taxon>eudicotyledons</taxon>
        <taxon>Gunneridae</taxon>
        <taxon>Pentapetalae</taxon>
        <taxon>asterids</taxon>
        <taxon>campanulids</taxon>
        <taxon>Asterales</taxon>
        <taxon>Asteraceae</taxon>
        <taxon>Asteroideae</taxon>
        <taxon>Anthemideae</taxon>
        <taxon>Anthemidinae</taxon>
        <taxon>Tanacetum</taxon>
    </lineage>
</organism>